<evidence type="ECO:0000313" key="2">
    <source>
        <dbReference type="EMBL" id="NGZ88826.1"/>
    </source>
</evidence>
<dbReference type="Pfam" id="PF09527">
    <property type="entry name" value="ATPase_gene1"/>
    <property type="match status" value="1"/>
</dbReference>
<keyword evidence="1" id="KW-1133">Transmembrane helix</keyword>
<dbReference type="Proteomes" id="UP000643701">
    <property type="component" value="Unassembled WGS sequence"/>
</dbReference>
<keyword evidence="3" id="KW-1185">Reference proteome</keyword>
<dbReference type="InterPro" id="IPR032820">
    <property type="entry name" value="ATPase_put"/>
</dbReference>
<reference evidence="2" key="1">
    <citation type="submission" date="2020-03" db="EMBL/GenBank/DDBJ databases">
        <title>Psychroflexus Maritimus sp. nov., isolate from marine sediment.</title>
        <authorList>
            <person name="Zhong Y.-L."/>
        </authorList>
    </citation>
    <scope>NUCLEOTIDE SEQUENCE</scope>
    <source>
        <strain evidence="2">C1</strain>
    </source>
</reference>
<keyword evidence="1" id="KW-0472">Membrane</keyword>
<name>A0A967AB64_9FLAO</name>
<feature type="transmembrane region" description="Helical" evidence="1">
    <location>
        <begin position="20"/>
        <end position="41"/>
    </location>
</feature>
<protein>
    <submittedName>
        <fullName evidence="2">AtpZ/AtpI family protein</fullName>
    </submittedName>
</protein>
<sequence length="79" mass="8950">MSKKKKNLKENKKKPLKNWLFFSGIALQMLIVIGGSVWLGIYLDESQATNFPIFTLALSLLGVFIALYQVISSLKKFLD</sequence>
<proteinExistence type="predicted"/>
<organism evidence="2 3">
    <name type="scientific">Psychroflexus maritimus</name>
    <dbReference type="NCBI Taxonomy" id="2714865"/>
    <lineage>
        <taxon>Bacteria</taxon>
        <taxon>Pseudomonadati</taxon>
        <taxon>Bacteroidota</taxon>
        <taxon>Flavobacteriia</taxon>
        <taxon>Flavobacteriales</taxon>
        <taxon>Flavobacteriaceae</taxon>
        <taxon>Psychroflexus</taxon>
    </lineage>
</organism>
<evidence type="ECO:0000256" key="1">
    <source>
        <dbReference type="SAM" id="Phobius"/>
    </source>
</evidence>
<accession>A0A967AB64</accession>
<dbReference type="RefSeq" id="WP_166399087.1">
    <property type="nucleotide sequence ID" value="NZ_JAANAS010000001.1"/>
</dbReference>
<keyword evidence="1" id="KW-0812">Transmembrane</keyword>
<gene>
    <name evidence="2" type="ORF">G7034_01005</name>
</gene>
<evidence type="ECO:0000313" key="3">
    <source>
        <dbReference type="Proteomes" id="UP000643701"/>
    </source>
</evidence>
<feature type="transmembrane region" description="Helical" evidence="1">
    <location>
        <begin position="53"/>
        <end position="71"/>
    </location>
</feature>
<dbReference type="AlphaFoldDB" id="A0A967AB64"/>
<dbReference type="EMBL" id="JAANAS010000001">
    <property type="protein sequence ID" value="NGZ88826.1"/>
    <property type="molecule type" value="Genomic_DNA"/>
</dbReference>
<comment type="caution">
    <text evidence="2">The sequence shown here is derived from an EMBL/GenBank/DDBJ whole genome shotgun (WGS) entry which is preliminary data.</text>
</comment>